<evidence type="ECO:0000313" key="2">
    <source>
        <dbReference type="Proteomes" id="UP000663827"/>
    </source>
</evidence>
<comment type="caution">
    <text evidence="1">The sequence shown here is derived from an EMBL/GenBank/DDBJ whole genome shotgun (WGS) entry which is preliminary data.</text>
</comment>
<dbReference type="EMBL" id="CAJNJQ010000753">
    <property type="protein sequence ID" value="CAE7097990.1"/>
    <property type="molecule type" value="Genomic_DNA"/>
</dbReference>
<reference evidence="1" key="1">
    <citation type="submission" date="2021-01" db="EMBL/GenBank/DDBJ databases">
        <authorList>
            <person name="Kaushik A."/>
        </authorList>
    </citation>
    <scope>NUCLEOTIDE SEQUENCE</scope>
    <source>
        <strain evidence="1">AG5</strain>
    </source>
</reference>
<proteinExistence type="predicted"/>
<protein>
    <submittedName>
        <fullName evidence="1">Uncharacterized protein</fullName>
    </submittedName>
</protein>
<dbReference type="Proteomes" id="UP000663827">
    <property type="component" value="Unassembled WGS sequence"/>
</dbReference>
<evidence type="ECO:0000313" key="1">
    <source>
        <dbReference type="EMBL" id="CAE7097990.1"/>
    </source>
</evidence>
<dbReference type="AlphaFoldDB" id="A0A8H3E0H3"/>
<gene>
    <name evidence="1" type="ORF">RDB_LOCUS38400</name>
</gene>
<organism evidence="1 2">
    <name type="scientific">Rhizoctonia solani</name>
    <dbReference type="NCBI Taxonomy" id="456999"/>
    <lineage>
        <taxon>Eukaryota</taxon>
        <taxon>Fungi</taxon>
        <taxon>Dikarya</taxon>
        <taxon>Basidiomycota</taxon>
        <taxon>Agaricomycotina</taxon>
        <taxon>Agaricomycetes</taxon>
        <taxon>Cantharellales</taxon>
        <taxon>Ceratobasidiaceae</taxon>
        <taxon>Rhizoctonia</taxon>
    </lineage>
</organism>
<accession>A0A8H3E0H3</accession>
<name>A0A8H3E0H3_9AGAM</name>
<sequence length="429" mass="48974">MMQAPQSRPNNAFKAPLSPPNVKAYIPPIRILRNMNYGVSFAIGLWDDVTWLCSLEVVLHIYLVLFMLHNAIPELPPGAPYRVPAFPRHFPRRTHETRLAWDVLSILPRALQNTHAQFGHPRGFVATPDFIALAQLQSRLEYVIEESTRSSLVTVDMEDLDMALEDLDTLVMYSSLSNKDILRQDLRSFIEDAKATGDGLQQFCDQIWGAVGRIVHENNHAITVLLEIAEGSHADNFHRQKKMKDLWVQATVLLEKILCESIVKAQGSIISLELLEKKLDNIQDMIDAGEDRLRSEEQGVSSIPPAFQKLEITRVYHLETKFKRRWFPDEKESGPYTASFKLLLIVQKRCELALGHMRGMQSRLEEMSRGLSGLRATTTLPNVDIPIEKIKAVTERLDYGQASMTKTVDAYRREKFADQPILTNLIEYW</sequence>